<evidence type="ECO:0000313" key="2">
    <source>
        <dbReference type="Proteomes" id="UP000294530"/>
    </source>
</evidence>
<dbReference type="AlphaFoldDB" id="A0A976IH26"/>
<reference evidence="1 2" key="1">
    <citation type="journal article" date="2021" name="Genome Biol.">
        <title>AFLAP: assembly-free linkage analysis pipeline using k-mers from genome sequencing data.</title>
        <authorList>
            <person name="Fletcher K."/>
            <person name="Zhang L."/>
            <person name="Gil J."/>
            <person name="Han R."/>
            <person name="Cavanaugh K."/>
            <person name="Michelmore R."/>
        </authorList>
    </citation>
    <scope>NUCLEOTIDE SEQUENCE [LARGE SCALE GENOMIC DNA]</scope>
    <source>
        <strain evidence="1 2">SF5</strain>
    </source>
</reference>
<evidence type="ECO:0000313" key="1">
    <source>
        <dbReference type="EMBL" id="TDH71641.1"/>
    </source>
</evidence>
<accession>A0A976IH26</accession>
<dbReference type="GeneID" id="94345533"/>
<protein>
    <submittedName>
        <fullName evidence="1">Uncharacterized protein</fullName>
    </submittedName>
</protein>
<dbReference type="PANTHER" id="PTHR36749:SF1">
    <property type="entry name" value="F7O18.3 PROTEIN"/>
    <property type="match status" value="1"/>
</dbReference>
<comment type="caution">
    <text evidence="1">The sequence shown here is derived from an EMBL/GenBank/DDBJ whole genome shotgun (WGS) entry which is preliminary data.</text>
</comment>
<gene>
    <name evidence="1" type="ORF">CCR75_001761</name>
</gene>
<dbReference type="PANTHER" id="PTHR36749">
    <property type="entry name" value="F7O18.3 PROTEIN"/>
    <property type="match status" value="1"/>
</dbReference>
<proteinExistence type="predicted"/>
<name>A0A976IH26_BRELC</name>
<keyword evidence="2" id="KW-1185">Reference proteome</keyword>
<dbReference type="KEGG" id="blac:94345533"/>
<dbReference type="RefSeq" id="XP_067821140.1">
    <property type="nucleotide sequence ID" value="XM_067959862.1"/>
</dbReference>
<dbReference type="EMBL" id="SHOA02000015">
    <property type="protein sequence ID" value="TDH71641.1"/>
    <property type="molecule type" value="Genomic_DNA"/>
</dbReference>
<organism evidence="1 2">
    <name type="scientific">Bremia lactucae</name>
    <name type="common">Lettuce downy mildew</name>
    <dbReference type="NCBI Taxonomy" id="4779"/>
    <lineage>
        <taxon>Eukaryota</taxon>
        <taxon>Sar</taxon>
        <taxon>Stramenopiles</taxon>
        <taxon>Oomycota</taxon>
        <taxon>Peronosporomycetes</taxon>
        <taxon>Peronosporales</taxon>
        <taxon>Peronosporaceae</taxon>
        <taxon>Bremia</taxon>
    </lineage>
</organism>
<dbReference type="Proteomes" id="UP000294530">
    <property type="component" value="Unassembled WGS sequence"/>
</dbReference>
<sequence>MDDDLDSGDLYSGLTLPKKTKRERLEEEKNKEKVGATAIENVMVKRQRMAEEPPDLRATVAKLERYMLISKKFAKASALYCQLIKTQLTIETSELFLTTLTNVIDEKGEFLSGQKDFQTLIETLDAKQNVLFSVKGAKLIERRQKLDTWKILAITHAELFTDETYQFNKAAKKVKHRFEEIVHNDQNRDEDIRKRRLHSELMPLLRTLYSKLSTPWATTIVESVLALGTRYRLLFTEQDRVEIDKWTKRMQDWRNAPAITRSAGSDARRNLVPAKTSKMAEAGAKVPGIFNHPLFNKDV</sequence>